<dbReference type="SUPFAM" id="SSF88946">
    <property type="entry name" value="Sigma2 domain of RNA polymerase sigma factors"/>
    <property type="match status" value="1"/>
</dbReference>
<evidence type="ECO:0000313" key="2">
    <source>
        <dbReference type="EMBL" id="CAA9445952.1"/>
    </source>
</evidence>
<organism evidence="2">
    <name type="scientific">uncultured Rubrobacteraceae bacterium</name>
    <dbReference type="NCBI Taxonomy" id="349277"/>
    <lineage>
        <taxon>Bacteria</taxon>
        <taxon>Bacillati</taxon>
        <taxon>Actinomycetota</taxon>
        <taxon>Rubrobacteria</taxon>
        <taxon>Rubrobacterales</taxon>
        <taxon>Rubrobacteraceae</taxon>
        <taxon>environmental samples</taxon>
    </lineage>
</organism>
<sequence>MDEHEWLAQRFEEHRTHLRAVAYRMLGSISEADDALQETWRRLSRSNSRGI</sequence>
<feature type="domain" description="RNA polymerase sigma-70 region 2" evidence="1">
    <location>
        <begin position="11"/>
        <end position="46"/>
    </location>
</feature>
<dbReference type="AlphaFoldDB" id="A0A6J4QM44"/>
<dbReference type="Gene3D" id="1.10.1740.10">
    <property type="match status" value="1"/>
</dbReference>
<dbReference type="GO" id="GO:0003700">
    <property type="term" value="F:DNA-binding transcription factor activity"/>
    <property type="evidence" value="ECO:0007669"/>
    <property type="project" value="InterPro"/>
</dbReference>
<evidence type="ECO:0000259" key="1">
    <source>
        <dbReference type="Pfam" id="PF04542"/>
    </source>
</evidence>
<proteinExistence type="predicted"/>
<protein>
    <submittedName>
        <fullName evidence="2">RNA polymerase sigma factor</fullName>
    </submittedName>
</protein>
<dbReference type="GO" id="GO:0006352">
    <property type="term" value="P:DNA-templated transcription initiation"/>
    <property type="evidence" value="ECO:0007669"/>
    <property type="project" value="InterPro"/>
</dbReference>
<dbReference type="InterPro" id="IPR007627">
    <property type="entry name" value="RNA_pol_sigma70_r2"/>
</dbReference>
<dbReference type="EMBL" id="CADCVB010000185">
    <property type="protein sequence ID" value="CAA9445952.1"/>
    <property type="molecule type" value="Genomic_DNA"/>
</dbReference>
<name>A0A6J4QM44_9ACTN</name>
<reference evidence="2" key="1">
    <citation type="submission" date="2020-02" db="EMBL/GenBank/DDBJ databases">
        <authorList>
            <person name="Meier V. D."/>
        </authorList>
    </citation>
    <scope>NUCLEOTIDE SEQUENCE</scope>
    <source>
        <strain evidence="2">AVDCRST_MAG78</strain>
    </source>
</reference>
<accession>A0A6J4QM44</accession>
<gene>
    <name evidence="2" type="ORF">AVDCRST_MAG78-2878</name>
</gene>
<dbReference type="InterPro" id="IPR013325">
    <property type="entry name" value="RNA_pol_sigma_r2"/>
</dbReference>
<dbReference type="Pfam" id="PF04542">
    <property type="entry name" value="Sigma70_r2"/>
    <property type="match status" value="1"/>
</dbReference>